<name>A0AAN6KZQ6_9PEZI</name>
<keyword evidence="2" id="KW-0560">Oxidoreductase</keyword>
<accession>A0AAN6KZQ6</accession>
<organism evidence="3 4">
    <name type="scientific">Friedmanniomyces endolithicus</name>
    <dbReference type="NCBI Taxonomy" id="329885"/>
    <lineage>
        <taxon>Eukaryota</taxon>
        <taxon>Fungi</taxon>
        <taxon>Dikarya</taxon>
        <taxon>Ascomycota</taxon>
        <taxon>Pezizomycotina</taxon>
        <taxon>Dothideomycetes</taxon>
        <taxon>Dothideomycetidae</taxon>
        <taxon>Mycosphaerellales</taxon>
        <taxon>Teratosphaeriaceae</taxon>
        <taxon>Friedmanniomyces</taxon>
    </lineage>
</organism>
<dbReference type="AlphaFoldDB" id="A0AAN6KZQ6"/>
<sequence length="316" mass="34799">MITLPRHWGVRFTPTVHTHAEGPTDPRNNKLHPNFVVVVTGAGKGLGYHIALAYAQAGAHGIVIASRTKSDLLRLEEEIRSTAPDSIVLVQTCDTQSDDDVKRLADATKARFGRLDVVVANAGIISKYLEGPDGKQRLPIGVVEDTDFDRVINTNFMGSYRMAKHFVPQLVETKDGPQAFVCITSLAALTSSSDLTPIAYNLSKIGNNRMVQHIHNDHKKDGVQAFAVHPGAVLTPQTEMHHTTQLGVGWTEYTFSNPSLLTDDVKLCGGFLTWLTREKREWLSGRYLSAAWDVDELTAMKDEIVGGDKLVMRMVV</sequence>
<protein>
    <recommendedName>
        <fullName evidence="5">NAD(P)-binding protein</fullName>
    </recommendedName>
</protein>
<proteinExistence type="inferred from homology"/>
<dbReference type="Gene3D" id="3.40.50.720">
    <property type="entry name" value="NAD(P)-binding Rossmann-like Domain"/>
    <property type="match status" value="1"/>
</dbReference>
<keyword evidence="4" id="KW-1185">Reference proteome</keyword>
<evidence type="ECO:0008006" key="5">
    <source>
        <dbReference type="Google" id="ProtNLM"/>
    </source>
</evidence>
<reference evidence="3" key="1">
    <citation type="submission" date="2023-06" db="EMBL/GenBank/DDBJ databases">
        <title>Black Yeasts Isolated from many extreme environments.</title>
        <authorList>
            <person name="Coleine C."/>
            <person name="Stajich J.E."/>
            <person name="Selbmann L."/>
        </authorList>
    </citation>
    <scope>NUCLEOTIDE SEQUENCE</scope>
    <source>
        <strain evidence="3">CCFEE 5200</strain>
    </source>
</reference>
<dbReference type="Pfam" id="PF00106">
    <property type="entry name" value="adh_short"/>
    <property type="match status" value="1"/>
</dbReference>
<dbReference type="PANTHER" id="PTHR43008">
    <property type="entry name" value="BENZIL REDUCTASE"/>
    <property type="match status" value="1"/>
</dbReference>
<dbReference type="CDD" id="cd05233">
    <property type="entry name" value="SDR_c"/>
    <property type="match status" value="1"/>
</dbReference>
<dbReference type="EMBL" id="JAUJLE010000010">
    <property type="protein sequence ID" value="KAK1011075.1"/>
    <property type="molecule type" value="Genomic_DNA"/>
</dbReference>
<dbReference type="PRINTS" id="PR00081">
    <property type="entry name" value="GDHRDH"/>
</dbReference>
<evidence type="ECO:0000256" key="1">
    <source>
        <dbReference type="ARBA" id="ARBA00006484"/>
    </source>
</evidence>
<comment type="similarity">
    <text evidence="1">Belongs to the short-chain dehydrogenases/reductases (SDR) family.</text>
</comment>
<dbReference type="SUPFAM" id="SSF51735">
    <property type="entry name" value="NAD(P)-binding Rossmann-fold domains"/>
    <property type="match status" value="1"/>
</dbReference>
<dbReference type="InterPro" id="IPR036291">
    <property type="entry name" value="NAD(P)-bd_dom_sf"/>
</dbReference>
<evidence type="ECO:0000313" key="4">
    <source>
        <dbReference type="Proteomes" id="UP001175353"/>
    </source>
</evidence>
<dbReference type="InterPro" id="IPR002347">
    <property type="entry name" value="SDR_fam"/>
</dbReference>
<evidence type="ECO:0000256" key="2">
    <source>
        <dbReference type="ARBA" id="ARBA00023002"/>
    </source>
</evidence>
<evidence type="ECO:0000313" key="3">
    <source>
        <dbReference type="EMBL" id="KAK1011075.1"/>
    </source>
</evidence>
<gene>
    <name evidence="3" type="ORF">LTR91_002361</name>
</gene>
<dbReference type="PANTHER" id="PTHR43008:SF7">
    <property type="entry name" value="SHORT CHAIN DEHYDROGENASE_REDUCTASE (AFU_ORTHOLOGUE AFUA_2G00830)"/>
    <property type="match status" value="1"/>
</dbReference>
<dbReference type="Proteomes" id="UP001175353">
    <property type="component" value="Unassembled WGS sequence"/>
</dbReference>
<dbReference type="GO" id="GO:0050664">
    <property type="term" value="F:oxidoreductase activity, acting on NAD(P)H, oxygen as acceptor"/>
    <property type="evidence" value="ECO:0007669"/>
    <property type="project" value="TreeGrafter"/>
</dbReference>
<dbReference type="GO" id="GO:0016616">
    <property type="term" value="F:oxidoreductase activity, acting on the CH-OH group of donors, NAD or NADP as acceptor"/>
    <property type="evidence" value="ECO:0007669"/>
    <property type="project" value="UniProtKB-ARBA"/>
</dbReference>
<comment type="caution">
    <text evidence="3">The sequence shown here is derived from an EMBL/GenBank/DDBJ whole genome shotgun (WGS) entry which is preliminary data.</text>
</comment>